<reference evidence="2" key="1">
    <citation type="journal article" date="2016" name="Insect Biochem. Mol. Biol.">
        <title>Multifaceted biological insights from a draft genome sequence of the tobacco hornworm moth, Manduca sexta.</title>
        <authorList>
            <person name="Kanost M.R."/>
            <person name="Arrese E.L."/>
            <person name="Cao X."/>
            <person name="Chen Y.R."/>
            <person name="Chellapilla S."/>
            <person name="Goldsmith M.R."/>
            <person name="Grosse-Wilde E."/>
            <person name="Heckel D.G."/>
            <person name="Herndon N."/>
            <person name="Jiang H."/>
            <person name="Papanicolaou A."/>
            <person name="Qu J."/>
            <person name="Soulages J.L."/>
            <person name="Vogel H."/>
            <person name="Walters J."/>
            <person name="Waterhouse R.M."/>
            <person name="Ahn S.J."/>
            <person name="Almeida F.C."/>
            <person name="An C."/>
            <person name="Aqrawi P."/>
            <person name="Bretschneider A."/>
            <person name="Bryant W.B."/>
            <person name="Bucks S."/>
            <person name="Chao H."/>
            <person name="Chevignon G."/>
            <person name="Christen J.M."/>
            <person name="Clarke D.F."/>
            <person name="Dittmer N.T."/>
            <person name="Ferguson L.C.F."/>
            <person name="Garavelou S."/>
            <person name="Gordon K.H.J."/>
            <person name="Gunaratna R.T."/>
            <person name="Han Y."/>
            <person name="Hauser F."/>
            <person name="He Y."/>
            <person name="Heidel-Fischer H."/>
            <person name="Hirsh A."/>
            <person name="Hu Y."/>
            <person name="Jiang H."/>
            <person name="Kalra D."/>
            <person name="Klinner C."/>
            <person name="Konig C."/>
            <person name="Kovar C."/>
            <person name="Kroll A.R."/>
            <person name="Kuwar S.S."/>
            <person name="Lee S.L."/>
            <person name="Lehman R."/>
            <person name="Li K."/>
            <person name="Li Z."/>
            <person name="Liang H."/>
            <person name="Lovelace S."/>
            <person name="Lu Z."/>
            <person name="Mansfield J.H."/>
            <person name="McCulloch K.J."/>
            <person name="Mathew T."/>
            <person name="Morton B."/>
            <person name="Muzny D.M."/>
            <person name="Neunemann D."/>
            <person name="Ongeri F."/>
            <person name="Pauchet Y."/>
            <person name="Pu L.L."/>
            <person name="Pyrousis I."/>
            <person name="Rao X.J."/>
            <person name="Redding A."/>
            <person name="Roesel C."/>
            <person name="Sanchez-Gracia A."/>
            <person name="Schaack S."/>
            <person name="Shukla A."/>
            <person name="Tetreau G."/>
            <person name="Wang Y."/>
            <person name="Xiong G.H."/>
            <person name="Traut W."/>
            <person name="Walsh T.K."/>
            <person name="Worley K.C."/>
            <person name="Wu D."/>
            <person name="Wu W."/>
            <person name="Wu Y.Q."/>
            <person name="Zhang X."/>
            <person name="Zou Z."/>
            <person name="Zucker H."/>
            <person name="Briscoe A.D."/>
            <person name="Burmester T."/>
            <person name="Clem R.J."/>
            <person name="Feyereisen R."/>
            <person name="Grimmelikhuijzen C.J.P."/>
            <person name="Hamodrakas S.J."/>
            <person name="Hansson B.S."/>
            <person name="Huguet E."/>
            <person name="Jermiin L.S."/>
            <person name="Lan Q."/>
            <person name="Lehman H.K."/>
            <person name="Lorenzen M."/>
            <person name="Merzendorfer H."/>
            <person name="Michalopoulos I."/>
            <person name="Morton D.B."/>
            <person name="Muthukrishnan S."/>
            <person name="Oakeshott J.G."/>
            <person name="Palmer W."/>
            <person name="Park Y."/>
            <person name="Passarelli A.L."/>
            <person name="Rozas J."/>
            <person name="Schwartz L.M."/>
            <person name="Smith W."/>
            <person name="Southgate A."/>
            <person name="Vilcinskas A."/>
            <person name="Vogt R."/>
            <person name="Wang P."/>
            <person name="Werren J."/>
            <person name="Yu X.Q."/>
            <person name="Zhou J.J."/>
            <person name="Brown S.J."/>
            <person name="Scherer S.E."/>
            <person name="Richards S."/>
            <person name="Blissard G.W."/>
        </authorList>
    </citation>
    <scope>NUCLEOTIDE SEQUENCE</scope>
</reference>
<sequence>MYKRFVFCLVLLMIIENESRGIKIRVKRQTIEEAPPFTFSLSGVMEDASRIFGKVVEKLFANKKMLGVEPRIIS</sequence>
<dbReference type="AlphaFoldDB" id="A0A921ZJZ2"/>
<reference evidence="2" key="2">
    <citation type="submission" date="2020-12" db="EMBL/GenBank/DDBJ databases">
        <authorList>
            <person name="Kanost M."/>
        </authorList>
    </citation>
    <scope>NUCLEOTIDE SEQUENCE</scope>
</reference>
<feature type="signal peptide" evidence="1">
    <location>
        <begin position="1"/>
        <end position="21"/>
    </location>
</feature>
<protein>
    <submittedName>
        <fullName evidence="2">Uncharacterized protein</fullName>
    </submittedName>
</protein>
<proteinExistence type="predicted"/>
<comment type="caution">
    <text evidence="2">The sequence shown here is derived from an EMBL/GenBank/DDBJ whole genome shotgun (WGS) entry which is preliminary data.</text>
</comment>
<dbReference type="Proteomes" id="UP000791440">
    <property type="component" value="Unassembled WGS sequence"/>
</dbReference>
<evidence type="ECO:0000256" key="1">
    <source>
        <dbReference type="SAM" id="SignalP"/>
    </source>
</evidence>
<accession>A0A921ZJZ2</accession>
<name>A0A921ZJZ2_MANSE</name>
<evidence type="ECO:0000313" key="2">
    <source>
        <dbReference type="EMBL" id="KAG6458057.1"/>
    </source>
</evidence>
<organism evidence="2 3">
    <name type="scientific">Manduca sexta</name>
    <name type="common">Tobacco hawkmoth</name>
    <name type="synonym">Tobacco hornworm</name>
    <dbReference type="NCBI Taxonomy" id="7130"/>
    <lineage>
        <taxon>Eukaryota</taxon>
        <taxon>Metazoa</taxon>
        <taxon>Ecdysozoa</taxon>
        <taxon>Arthropoda</taxon>
        <taxon>Hexapoda</taxon>
        <taxon>Insecta</taxon>
        <taxon>Pterygota</taxon>
        <taxon>Neoptera</taxon>
        <taxon>Endopterygota</taxon>
        <taxon>Lepidoptera</taxon>
        <taxon>Glossata</taxon>
        <taxon>Ditrysia</taxon>
        <taxon>Bombycoidea</taxon>
        <taxon>Sphingidae</taxon>
        <taxon>Sphinginae</taxon>
        <taxon>Sphingini</taxon>
        <taxon>Manduca</taxon>
    </lineage>
</organism>
<dbReference type="EMBL" id="JH668568">
    <property type="protein sequence ID" value="KAG6458057.1"/>
    <property type="molecule type" value="Genomic_DNA"/>
</dbReference>
<keyword evidence="1" id="KW-0732">Signal</keyword>
<keyword evidence="3" id="KW-1185">Reference proteome</keyword>
<gene>
    <name evidence="2" type="ORF">O3G_MSEX010646</name>
</gene>
<feature type="chain" id="PRO_5037369017" evidence="1">
    <location>
        <begin position="22"/>
        <end position="74"/>
    </location>
</feature>
<evidence type="ECO:0000313" key="3">
    <source>
        <dbReference type="Proteomes" id="UP000791440"/>
    </source>
</evidence>